<dbReference type="InterPro" id="IPR013328">
    <property type="entry name" value="6PGD_dom2"/>
</dbReference>
<evidence type="ECO:0000256" key="2">
    <source>
        <dbReference type="ARBA" id="ARBA00023002"/>
    </source>
</evidence>
<evidence type="ECO:0000259" key="5">
    <source>
        <dbReference type="Pfam" id="PF03446"/>
    </source>
</evidence>
<dbReference type="InterPro" id="IPR006115">
    <property type="entry name" value="6PGDH_NADP-bd"/>
</dbReference>
<evidence type="ECO:0000313" key="7">
    <source>
        <dbReference type="Proteomes" id="UP000034235"/>
    </source>
</evidence>
<dbReference type="GO" id="GO:0019521">
    <property type="term" value="P:D-gluconate metabolic process"/>
    <property type="evidence" value="ECO:0007669"/>
    <property type="project" value="UniProtKB-KW"/>
</dbReference>
<dbReference type="Pfam" id="PF03446">
    <property type="entry name" value="NAD_binding_2"/>
    <property type="match status" value="1"/>
</dbReference>
<sequence>MVLHALEQGIEVVAWNRSQEPLKEVSNAGAIAAKNIQDLVSKLESPKLVILMLPAGDVTDEFIIELKKYVEPNDLIVDAANSFYKDTLRRAEDLNKQGIHFMDMGTSGGPGGARGGACLMIGGSDEDYQRLKPIAEKLAAPGAFQHLGPVGAGHFAKMVHNGIEYGMMQALAEGIAVLKKAQFNFDLIQVMDLYNHQSVITSRLVGWMKDALSKEPNLDNISSMIGSGGGGNIRIPGEADWTVQAAKEMGIDTPVIEESIRAREESWKVEESSSNGFRNKAVSAMRGEFGKHAVTK</sequence>
<dbReference type="Pfam" id="PF00393">
    <property type="entry name" value="6PGD"/>
    <property type="match status" value="1"/>
</dbReference>
<evidence type="ECO:0000313" key="6">
    <source>
        <dbReference type="EMBL" id="KKQ66792.1"/>
    </source>
</evidence>
<feature type="domain" description="6-phosphogluconate dehydrogenase C-terminal" evidence="4">
    <location>
        <begin position="153"/>
        <end position="271"/>
    </location>
</feature>
<dbReference type="PATRIC" id="fig|1618422.5.peg.623"/>
<dbReference type="Gene3D" id="1.10.1040.10">
    <property type="entry name" value="N-(1-d-carboxylethyl)-l-norvaline Dehydrogenase, domain 2"/>
    <property type="match status" value="1"/>
</dbReference>
<dbReference type="AlphaFoldDB" id="A0A0G0JJ19"/>
<accession>A0A0G0JJ19</accession>
<dbReference type="InterPro" id="IPR036291">
    <property type="entry name" value="NAD(P)-bd_dom_sf"/>
</dbReference>
<evidence type="ECO:0000259" key="4">
    <source>
        <dbReference type="Pfam" id="PF00393"/>
    </source>
</evidence>
<keyword evidence="2" id="KW-0560">Oxidoreductase</keyword>
<dbReference type="PANTHER" id="PTHR11811">
    <property type="entry name" value="6-PHOSPHOGLUCONATE DEHYDROGENASE"/>
    <property type="match status" value="1"/>
</dbReference>
<dbReference type="NCBIfam" id="NF007161">
    <property type="entry name" value="PRK09599.1"/>
    <property type="match status" value="1"/>
</dbReference>
<feature type="domain" description="6-phosphogluconate dehydrogenase NADP-binding" evidence="5">
    <location>
        <begin position="1"/>
        <end position="140"/>
    </location>
</feature>
<protein>
    <submittedName>
        <fullName evidence="6">6-phosphogluconate dehydrogenase-like protein</fullName>
    </submittedName>
</protein>
<dbReference type="SUPFAM" id="SSF48179">
    <property type="entry name" value="6-phosphogluconate dehydrogenase C-terminal domain-like"/>
    <property type="match status" value="1"/>
</dbReference>
<dbReference type="Proteomes" id="UP000034235">
    <property type="component" value="Unassembled WGS sequence"/>
</dbReference>
<name>A0A0G0JJ19_9BACT</name>
<dbReference type="InterPro" id="IPR008927">
    <property type="entry name" value="6-PGluconate_DH-like_C_sf"/>
</dbReference>
<dbReference type="Gene3D" id="3.40.50.720">
    <property type="entry name" value="NAD(P)-binding Rossmann-like Domain"/>
    <property type="match status" value="1"/>
</dbReference>
<dbReference type="GO" id="GO:0006098">
    <property type="term" value="P:pentose-phosphate shunt"/>
    <property type="evidence" value="ECO:0007669"/>
    <property type="project" value="InterPro"/>
</dbReference>
<comment type="caution">
    <text evidence="6">The sequence shown here is derived from an EMBL/GenBank/DDBJ whole genome shotgun (WGS) entry which is preliminary data.</text>
</comment>
<reference evidence="6 7" key="1">
    <citation type="journal article" date="2015" name="Nature">
        <title>rRNA introns, odd ribosomes, and small enigmatic genomes across a large radiation of phyla.</title>
        <authorList>
            <person name="Brown C.T."/>
            <person name="Hug L.A."/>
            <person name="Thomas B.C."/>
            <person name="Sharon I."/>
            <person name="Castelle C.J."/>
            <person name="Singh A."/>
            <person name="Wilkins M.J."/>
            <person name="Williams K.H."/>
            <person name="Banfield J.F."/>
        </authorList>
    </citation>
    <scope>NUCLEOTIDE SEQUENCE [LARGE SCALE GENOMIC DNA]</scope>
</reference>
<dbReference type="GO" id="GO:0004616">
    <property type="term" value="F:phosphogluconate dehydrogenase (decarboxylating) activity"/>
    <property type="evidence" value="ECO:0007669"/>
    <property type="project" value="InterPro"/>
</dbReference>
<evidence type="ECO:0000256" key="3">
    <source>
        <dbReference type="ARBA" id="ARBA00023064"/>
    </source>
</evidence>
<dbReference type="InterPro" id="IPR006183">
    <property type="entry name" value="Pgluconate_DH"/>
</dbReference>
<keyword evidence="3" id="KW-0311">Gluconate utilization</keyword>
<evidence type="ECO:0000256" key="1">
    <source>
        <dbReference type="ARBA" id="ARBA00008419"/>
    </source>
</evidence>
<proteinExistence type="inferred from homology"/>
<dbReference type="GO" id="GO:0050661">
    <property type="term" value="F:NADP binding"/>
    <property type="evidence" value="ECO:0007669"/>
    <property type="project" value="InterPro"/>
</dbReference>
<dbReference type="EMBL" id="LBUP01000003">
    <property type="protein sequence ID" value="KKQ66792.1"/>
    <property type="molecule type" value="Genomic_DNA"/>
</dbReference>
<comment type="similarity">
    <text evidence="1">Belongs to the 6-phosphogluconate dehydrogenase family.</text>
</comment>
<dbReference type="InterPro" id="IPR006114">
    <property type="entry name" value="6PGDH_C"/>
</dbReference>
<dbReference type="PRINTS" id="PR00076">
    <property type="entry name" value="6PGDHDRGNASE"/>
</dbReference>
<organism evidence="6 7">
    <name type="scientific">Candidatus Daviesbacteria bacterium GW2011_GWA2_38_24</name>
    <dbReference type="NCBI Taxonomy" id="1618422"/>
    <lineage>
        <taxon>Bacteria</taxon>
        <taxon>Candidatus Daviesiibacteriota</taxon>
    </lineage>
</organism>
<gene>
    <name evidence="6" type="ORF">US86_C0003G0035</name>
</gene>
<dbReference type="SUPFAM" id="SSF51735">
    <property type="entry name" value="NAD(P)-binding Rossmann-fold domains"/>
    <property type="match status" value="1"/>
</dbReference>